<feature type="region of interest" description="Disordered" evidence="1">
    <location>
        <begin position="362"/>
        <end position="415"/>
    </location>
</feature>
<feature type="compositionally biased region" description="Basic and acidic residues" evidence="1">
    <location>
        <begin position="571"/>
        <end position="589"/>
    </location>
</feature>
<dbReference type="OrthoDB" id="3263296at2759"/>
<gene>
    <name evidence="3" type="ORF">LAESUDRAFT_758622</name>
</gene>
<organism evidence="3 4">
    <name type="scientific">Laetiporus sulphureus 93-53</name>
    <dbReference type="NCBI Taxonomy" id="1314785"/>
    <lineage>
        <taxon>Eukaryota</taxon>
        <taxon>Fungi</taxon>
        <taxon>Dikarya</taxon>
        <taxon>Basidiomycota</taxon>
        <taxon>Agaricomycotina</taxon>
        <taxon>Agaricomycetes</taxon>
        <taxon>Polyporales</taxon>
        <taxon>Laetiporus</taxon>
    </lineage>
</organism>
<dbReference type="GeneID" id="63829501"/>
<dbReference type="EMBL" id="KV427620">
    <property type="protein sequence ID" value="KZT07209.1"/>
    <property type="molecule type" value="Genomic_DNA"/>
</dbReference>
<feature type="region of interest" description="Disordered" evidence="1">
    <location>
        <begin position="684"/>
        <end position="710"/>
    </location>
</feature>
<feature type="compositionally biased region" description="Low complexity" evidence="1">
    <location>
        <begin position="35"/>
        <end position="126"/>
    </location>
</feature>
<feature type="region of interest" description="Disordered" evidence="1">
    <location>
        <begin position="248"/>
        <end position="274"/>
    </location>
</feature>
<evidence type="ECO:0000313" key="3">
    <source>
        <dbReference type="EMBL" id="KZT07209.1"/>
    </source>
</evidence>
<feature type="region of interest" description="Disordered" evidence="1">
    <location>
        <begin position="534"/>
        <end position="557"/>
    </location>
</feature>
<sequence length="710" mass="72921">MSDTTFYANRRGLHRRLAERDIVGSVLSVATSQLSSAAESATDHSSSATSTTALSSSTHSTSSSTTSKTSSSATSQTISSTAKSDSTSSSPISTPSSAASSSASSTSSNVQSSSSASSSSSTSASSTTSSAVAASTNNALESVSQTASTLPSTTIAMSTAYLTSSVGAGVTGIASASISSAAASASATSSSSVSVGAVVGGVIAALVGVVGILFAVVYFWRRSHGRKEEGIEDWNAAAFRRQSIILPDEGMPSRSGSLNRGHSDDGHSPTTPSMMVEQTVNSAPPTFGYQGYGTPDAYHNHYYPSQPSYPPGQYVSAAPGQEQRAMGNPFIAPYGQLPAGPIGDGSPYDYAYNAQSQMLSRQQSNGQYLNGQYSGAQLSNGQHVSRQPSAGPVQNLSLQPSSGPVQSLARQTSLGSDQSLDGQLIEGAQNLYRQPSDLAAELVARRLSAGAAQLLARQSNNGNGAVDAAGDAQYVDLSRSSVSPFQAAQYSEISRQLNIPSPAPAYTATPSNDKIVIQNLPLSLQSGAVARNSALSAASNDKQLPSQPTTPRESPFADTAAVQDVYVHSSSAHDGDMLDPPDSPHKRDSFGPLPLPDFEAYTRVASTPPSLPEIQVQQRAFSPVANVSPVKASFTVPAPPKPSPLGTFYALPSPPPEAHVVPVAAPTASPDSAADVSMNAPAAPATVEQNGVQRPENVYTHSNKDAYTGV</sequence>
<feature type="region of interest" description="Disordered" evidence="1">
    <location>
        <begin position="569"/>
        <end position="594"/>
    </location>
</feature>
<evidence type="ECO:0000313" key="4">
    <source>
        <dbReference type="Proteomes" id="UP000076871"/>
    </source>
</evidence>
<protein>
    <recommendedName>
        <fullName evidence="5">REJ domain-containing protein</fullName>
    </recommendedName>
</protein>
<feature type="compositionally biased region" description="Polar residues" evidence="1">
    <location>
        <begin position="534"/>
        <end position="552"/>
    </location>
</feature>
<name>A0A165EJY5_9APHY</name>
<reference evidence="3 4" key="1">
    <citation type="journal article" date="2016" name="Mol. Biol. Evol.">
        <title>Comparative Genomics of Early-Diverging Mushroom-Forming Fungi Provides Insights into the Origins of Lignocellulose Decay Capabilities.</title>
        <authorList>
            <person name="Nagy L.G."/>
            <person name="Riley R."/>
            <person name="Tritt A."/>
            <person name="Adam C."/>
            <person name="Daum C."/>
            <person name="Floudas D."/>
            <person name="Sun H."/>
            <person name="Yadav J.S."/>
            <person name="Pangilinan J."/>
            <person name="Larsson K.H."/>
            <person name="Matsuura K."/>
            <person name="Barry K."/>
            <person name="Labutti K."/>
            <person name="Kuo R."/>
            <person name="Ohm R.A."/>
            <person name="Bhattacharya S.S."/>
            <person name="Shirouzu T."/>
            <person name="Yoshinaga Y."/>
            <person name="Martin F.M."/>
            <person name="Grigoriev I.V."/>
            <person name="Hibbett D.S."/>
        </authorList>
    </citation>
    <scope>NUCLEOTIDE SEQUENCE [LARGE SCALE GENOMIC DNA]</scope>
    <source>
        <strain evidence="3 4">93-53</strain>
    </source>
</reference>
<dbReference type="InParanoid" id="A0A165EJY5"/>
<dbReference type="STRING" id="1314785.A0A165EJY5"/>
<feature type="region of interest" description="Disordered" evidence="1">
    <location>
        <begin position="34"/>
        <end position="126"/>
    </location>
</feature>
<keyword evidence="2" id="KW-0472">Membrane</keyword>
<dbReference type="AlphaFoldDB" id="A0A165EJY5"/>
<proteinExistence type="predicted"/>
<keyword evidence="2" id="KW-1133">Transmembrane helix</keyword>
<dbReference type="RefSeq" id="XP_040764949.1">
    <property type="nucleotide sequence ID" value="XM_040912473.1"/>
</dbReference>
<dbReference type="Proteomes" id="UP000076871">
    <property type="component" value="Unassembled WGS sequence"/>
</dbReference>
<evidence type="ECO:0000256" key="1">
    <source>
        <dbReference type="SAM" id="MobiDB-lite"/>
    </source>
</evidence>
<keyword evidence="2" id="KW-0812">Transmembrane</keyword>
<evidence type="ECO:0000256" key="2">
    <source>
        <dbReference type="SAM" id="Phobius"/>
    </source>
</evidence>
<evidence type="ECO:0008006" key="5">
    <source>
        <dbReference type="Google" id="ProtNLM"/>
    </source>
</evidence>
<keyword evidence="4" id="KW-1185">Reference proteome</keyword>
<feature type="transmembrane region" description="Helical" evidence="2">
    <location>
        <begin position="195"/>
        <end position="220"/>
    </location>
</feature>
<accession>A0A165EJY5</accession>